<keyword evidence="3" id="KW-1185">Reference proteome</keyword>
<dbReference type="SMART" id="SM00049">
    <property type="entry name" value="DEP"/>
    <property type="match status" value="1"/>
</dbReference>
<feature type="domain" description="DEP" evidence="1">
    <location>
        <begin position="17"/>
        <end position="109"/>
    </location>
</feature>
<evidence type="ECO:0000313" key="2">
    <source>
        <dbReference type="EMBL" id="CAD5117154.1"/>
    </source>
</evidence>
<accession>A0A7I8VLI6</accession>
<dbReference type="OrthoDB" id="276323at2759"/>
<dbReference type="PANTHER" id="PTHR16206:SF19">
    <property type="entry name" value="DEP DOMAIN-CONTAINING PROTEIN"/>
    <property type="match status" value="1"/>
</dbReference>
<dbReference type="GO" id="GO:0035556">
    <property type="term" value="P:intracellular signal transduction"/>
    <property type="evidence" value="ECO:0007669"/>
    <property type="project" value="InterPro"/>
</dbReference>
<organism evidence="2 3">
    <name type="scientific">Dimorphilus gyrociliatus</name>
    <dbReference type="NCBI Taxonomy" id="2664684"/>
    <lineage>
        <taxon>Eukaryota</taxon>
        <taxon>Metazoa</taxon>
        <taxon>Spiralia</taxon>
        <taxon>Lophotrochozoa</taxon>
        <taxon>Annelida</taxon>
        <taxon>Polychaeta</taxon>
        <taxon>Polychaeta incertae sedis</taxon>
        <taxon>Dinophilidae</taxon>
        <taxon>Dimorphilus</taxon>
    </lineage>
</organism>
<dbReference type="Pfam" id="PF00610">
    <property type="entry name" value="DEP"/>
    <property type="match status" value="1"/>
</dbReference>
<evidence type="ECO:0000313" key="3">
    <source>
        <dbReference type="Proteomes" id="UP000549394"/>
    </source>
</evidence>
<dbReference type="PROSITE" id="PS50186">
    <property type="entry name" value="DEP"/>
    <property type="match status" value="1"/>
</dbReference>
<evidence type="ECO:0000259" key="1">
    <source>
        <dbReference type="PROSITE" id="PS50186"/>
    </source>
</evidence>
<dbReference type="EMBL" id="CAJFCJ010000007">
    <property type="protein sequence ID" value="CAD5117154.1"/>
    <property type="molecule type" value="Genomic_DNA"/>
</dbReference>
<reference evidence="2 3" key="1">
    <citation type="submission" date="2020-08" db="EMBL/GenBank/DDBJ databases">
        <authorList>
            <person name="Hejnol A."/>
        </authorList>
    </citation>
    <scope>NUCLEOTIDE SEQUENCE [LARGE SCALE GENOMIC DNA]</scope>
</reference>
<protein>
    <submittedName>
        <fullName evidence="2">DgyrCDS5959</fullName>
    </submittedName>
</protein>
<dbReference type="SUPFAM" id="SSF46785">
    <property type="entry name" value="Winged helix' DNA-binding domain"/>
    <property type="match status" value="1"/>
</dbReference>
<sequence>MGPFKATNLWKEVVNSVHERVEIKKRRVRLRHYEYCFSGTAIVDVVLDTLEMNRAVLTQPISRAKAIKLCQLLLDSQEIFSVVSSASTFQDKQSAIFEDNSHRFYKLPEGICENKENSYASPKLKTVNESAFSSVTRKSSLRGSYSLTPYLRKKSRRTTESLIDTNTAEDIWRDVALSYLLRIVDLPILDSILSYEVPQTSTTGVTNLAFQGKADYSLSSVCMHEDEDQWKESALECIECLELSCSNIDCSGTAGRLQLFHVLRQHLEKTPTSVWPPIFADLHVCIYGLIMQEKRNDTIQALQLAILILAPSEREKLKRILKFMSIASDDNSVQLSRTETNRVVVERAFSDAILKNKLLTSHQRIQLVSFMSRHVEHIFRVPEFVRRRVQKRVLALACGKSCDEDVITQFCEKVHVNEYEDRIKNCTEESLAVLINQVLDDTKMSLKEKKRRLKEFKKVHEDIFVKYFPQMDELN</sequence>
<dbReference type="InterPro" id="IPR000591">
    <property type="entry name" value="DEP_dom"/>
</dbReference>
<dbReference type="AlphaFoldDB" id="A0A7I8VLI6"/>
<proteinExistence type="predicted"/>
<dbReference type="PANTHER" id="PTHR16206">
    <property type="entry name" value="DEP DOMAIN-CONTAINING"/>
    <property type="match status" value="1"/>
</dbReference>
<gene>
    <name evidence="2" type="ORF">DGYR_LOCUS5712</name>
</gene>
<comment type="caution">
    <text evidence="2">The sequence shown here is derived from an EMBL/GenBank/DDBJ whole genome shotgun (WGS) entry which is preliminary data.</text>
</comment>
<dbReference type="InterPro" id="IPR036388">
    <property type="entry name" value="WH-like_DNA-bd_sf"/>
</dbReference>
<dbReference type="InterPro" id="IPR036390">
    <property type="entry name" value="WH_DNA-bd_sf"/>
</dbReference>
<dbReference type="Gene3D" id="1.10.10.10">
    <property type="entry name" value="Winged helix-like DNA-binding domain superfamily/Winged helix DNA-binding domain"/>
    <property type="match status" value="1"/>
</dbReference>
<dbReference type="Proteomes" id="UP000549394">
    <property type="component" value="Unassembled WGS sequence"/>
</dbReference>
<name>A0A7I8VLI6_9ANNE</name>